<dbReference type="CDD" id="cd00198">
    <property type="entry name" value="vWFA"/>
    <property type="match status" value="1"/>
</dbReference>
<dbReference type="SMART" id="SM00327">
    <property type="entry name" value="VWA"/>
    <property type="match status" value="1"/>
</dbReference>
<dbReference type="InterPro" id="IPR002035">
    <property type="entry name" value="VWF_A"/>
</dbReference>
<feature type="region of interest" description="Disordered" evidence="1">
    <location>
        <begin position="596"/>
        <end position="621"/>
    </location>
</feature>
<dbReference type="EMBL" id="RBWE01000001">
    <property type="protein sequence ID" value="RKO66138.1"/>
    <property type="molecule type" value="Genomic_DNA"/>
</dbReference>
<evidence type="ECO:0000313" key="4">
    <source>
        <dbReference type="EMBL" id="RKO66138.1"/>
    </source>
</evidence>
<name>A0A494WS87_9FIRM</name>
<feature type="transmembrane region" description="Helical" evidence="2">
    <location>
        <begin position="14"/>
        <end position="31"/>
    </location>
</feature>
<dbReference type="Pfam" id="PF13519">
    <property type="entry name" value="VWA_2"/>
    <property type="match status" value="1"/>
</dbReference>
<keyword evidence="5" id="KW-1185">Reference proteome</keyword>
<feature type="domain" description="VWFA" evidence="3">
    <location>
        <begin position="93"/>
        <end position="263"/>
    </location>
</feature>
<dbReference type="AlphaFoldDB" id="A0A494WS87"/>
<dbReference type="Gene3D" id="3.40.50.410">
    <property type="entry name" value="von Willebrand factor, type A domain"/>
    <property type="match status" value="1"/>
</dbReference>
<sequence length="647" mass="69075">MKPEAICLSFLHPLFLWVGLTLPAIVALYILRPRRREMIVPSTLFWQAAPSSIEASRPWQRLKPRLLLWLQLLAAASLTLGAAAPVWYWGSPSKSVIVLLDASASMNATDLGQTRFSRALREVEALADSLEKGATMTVIAFDRQPRMVVREAADSRQVHRALQGLKPSCYPGDLGPALSLARALGRQQDRPRIVLVSDGGLAPVDNAGDLELVTVGKDGAANVALAGLQLRPAGEGQAAQVTVVNHGGRAASGQVYLSAGRQEMQARKWHLGPGESTHLLWPDLPAGVPVAARLAVDDAGMDHLALDNQAWAVPENKHRVRVLLVSRGNIFLERALGVLPGVEVYKCTPQEYPSLLGGAYNYEITVLDGLNSPLPPGAALFVNPPAGEVAGLKVGGKFHPPALAGMEGSAILHYVDLSQVHIASARDLEPGSGWAADVKAAGKTVLAHGQGQGKRLVVWGFDLHDSDLPLRPAFPVLLHNTMAWLAPPDLELPAQVYPGQEVEVAALPLARGIEVEPVSPEAVFFRGASLSSVPNENNLDDGKPGARVVLAPPFPPAPWIPSAPGLYRIVESCGDGDYPGHQISRLVAVNGYHPRESDLRVRDPRSQQGEEVTSTAPRPRPRSLAGLLSALALAVVLVEWGVASRGH</sequence>
<protein>
    <submittedName>
        <fullName evidence="4">VWA domain-containing protein</fullName>
    </submittedName>
</protein>
<reference evidence="4 5" key="1">
    <citation type="submission" date="2018-10" db="EMBL/GenBank/DDBJ databases">
        <authorList>
            <person name="Grouzdev D.S."/>
            <person name="Krutkina M.S."/>
            <person name="Tourova T.P."/>
            <person name="Nazina T.N."/>
        </authorList>
    </citation>
    <scope>NUCLEOTIDE SEQUENCE [LARGE SCALE GENOMIC DNA]</scope>
    <source>
        <strain evidence="4 5">435</strain>
    </source>
</reference>
<comment type="caution">
    <text evidence="4">The sequence shown here is derived from an EMBL/GenBank/DDBJ whole genome shotgun (WGS) entry which is preliminary data.</text>
</comment>
<dbReference type="Proteomes" id="UP000271256">
    <property type="component" value="Unassembled WGS sequence"/>
</dbReference>
<dbReference type="InterPro" id="IPR024163">
    <property type="entry name" value="Aerotolerance_reg_N"/>
</dbReference>
<dbReference type="SUPFAM" id="SSF53300">
    <property type="entry name" value="vWA-like"/>
    <property type="match status" value="1"/>
</dbReference>
<feature type="transmembrane region" description="Helical" evidence="2">
    <location>
        <begin position="66"/>
        <end position="89"/>
    </location>
</feature>
<accession>A0A494WS87</accession>
<feature type="compositionally biased region" description="Polar residues" evidence="1">
    <location>
        <begin position="606"/>
        <end position="616"/>
    </location>
</feature>
<organism evidence="4 5">
    <name type="scientific">Desulfofundulus salinus</name>
    <dbReference type="NCBI Taxonomy" id="2419843"/>
    <lineage>
        <taxon>Bacteria</taxon>
        <taxon>Bacillati</taxon>
        <taxon>Bacillota</taxon>
        <taxon>Clostridia</taxon>
        <taxon>Eubacteriales</taxon>
        <taxon>Peptococcaceae</taxon>
        <taxon>Desulfofundulus</taxon>
    </lineage>
</organism>
<dbReference type="Pfam" id="PF07584">
    <property type="entry name" value="BatA"/>
    <property type="match status" value="1"/>
</dbReference>
<dbReference type="PANTHER" id="PTHR37464:SF1">
    <property type="entry name" value="BLL2463 PROTEIN"/>
    <property type="match status" value="1"/>
</dbReference>
<evidence type="ECO:0000256" key="2">
    <source>
        <dbReference type="SAM" id="Phobius"/>
    </source>
</evidence>
<evidence type="ECO:0000256" key="1">
    <source>
        <dbReference type="SAM" id="MobiDB-lite"/>
    </source>
</evidence>
<evidence type="ECO:0000313" key="5">
    <source>
        <dbReference type="Proteomes" id="UP000271256"/>
    </source>
</evidence>
<proteinExistence type="predicted"/>
<feature type="compositionally biased region" description="Basic and acidic residues" evidence="1">
    <location>
        <begin position="596"/>
        <end position="605"/>
    </location>
</feature>
<gene>
    <name evidence="4" type="ORF">D7024_03725</name>
</gene>
<evidence type="ECO:0000259" key="3">
    <source>
        <dbReference type="SMART" id="SM00327"/>
    </source>
</evidence>
<dbReference type="InterPro" id="IPR036465">
    <property type="entry name" value="vWFA_dom_sf"/>
</dbReference>
<keyword evidence="2" id="KW-0472">Membrane</keyword>
<keyword evidence="2" id="KW-1133">Transmembrane helix</keyword>
<dbReference type="PANTHER" id="PTHR37464">
    <property type="entry name" value="BLL2463 PROTEIN"/>
    <property type="match status" value="1"/>
</dbReference>
<keyword evidence="2" id="KW-0812">Transmembrane</keyword>